<evidence type="ECO:0000313" key="1">
    <source>
        <dbReference type="EMBL" id="MBV6342420.1"/>
    </source>
</evidence>
<feature type="non-terminal residue" evidence="1">
    <location>
        <position position="1"/>
    </location>
</feature>
<proteinExistence type="predicted"/>
<name>A0ABS6S0P3_9BACT</name>
<evidence type="ECO:0000313" key="2">
    <source>
        <dbReference type="Proteomes" id="UP001196980"/>
    </source>
</evidence>
<dbReference type="EMBL" id="JABXWD010000255">
    <property type="protein sequence ID" value="MBV6342420.1"/>
    <property type="molecule type" value="Genomic_DNA"/>
</dbReference>
<dbReference type="Proteomes" id="UP001196980">
    <property type="component" value="Unassembled WGS sequence"/>
</dbReference>
<protein>
    <submittedName>
        <fullName evidence="1">AntA/AntB antirepressor family protein</fullName>
    </submittedName>
</protein>
<reference evidence="1 2" key="1">
    <citation type="journal article" date="2020" name="J Geophys Res Biogeosci">
        <title>Magnetotaxis as an Adaptation to Enable Bacterial Shuttling of Microbial Sulfur and Sulfur Cycling Across Aquatic Oxic#Anoxic Interfaces.</title>
        <authorList>
            <person name="Li J."/>
            <person name="Liu P."/>
            <person name="Wang J."/>
            <person name="Roberts A.P."/>
            <person name="Pan Y."/>
        </authorList>
    </citation>
    <scope>NUCLEOTIDE SEQUENCE [LARGE SCALE GENOMIC DNA]</scope>
    <source>
        <strain evidence="1 2">MYR-1_YQ</strain>
    </source>
</reference>
<comment type="caution">
    <text evidence="1">The sequence shown here is derived from an EMBL/GenBank/DDBJ whole genome shotgun (WGS) entry which is preliminary data.</text>
</comment>
<keyword evidence="2" id="KW-1185">Reference proteome</keyword>
<gene>
    <name evidence="1" type="ORF">HWQ67_12575</name>
</gene>
<organism evidence="1 2">
    <name type="scientific">Candidatus Magnetobacterium casense</name>
    <dbReference type="NCBI Taxonomy" id="1455061"/>
    <lineage>
        <taxon>Bacteria</taxon>
        <taxon>Pseudomonadati</taxon>
        <taxon>Nitrospirota</taxon>
        <taxon>Thermodesulfovibrionia</taxon>
        <taxon>Thermodesulfovibrionales</taxon>
        <taxon>Candidatus Magnetobacteriaceae</taxon>
        <taxon>Candidatus Magnetobacterium</taxon>
    </lineage>
</organism>
<sequence length="119" mass="13855">YKNVEGRPEWDVYLTLDMAKQLSMVEKNDKGKEARLYFIACEKELKRLLSQPPPKRPDPNFYLKRSAYKGISGLSEALLEVTGNMESEKGFAEYLYRQMNKPQPDNNIIPLADTKKRIR</sequence>
<accession>A0ABS6S0P3</accession>